<comment type="caution">
    <text evidence="6">The sequence shown here is derived from an EMBL/GenBank/DDBJ whole genome shotgun (WGS) entry which is preliminary data.</text>
</comment>
<gene>
    <name evidence="6" type="ORF">CN958_31285</name>
</gene>
<dbReference type="Proteomes" id="UP000222054">
    <property type="component" value="Unassembled WGS sequence"/>
</dbReference>
<evidence type="ECO:0000256" key="4">
    <source>
        <dbReference type="SAM" id="Coils"/>
    </source>
</evidence>
<organism evidence="6 7">
    <name type="scientific">Bacillus cereus</name>
    <dbReference type="NCBI Taxonomy" id="1396"/>
    <lineage>
        <taxon>Bacteria</taxon>
        <taxon>Bacillati</taxon>
        <taxon>Bacillota</taxon>
        <taxon>Bacilli</taxon>
        <taxon>Bacillales</taxon>
        <taxon>Bacillaceae</taxon>
        <taxon>Bacillus</taxon>
        <taxon>Bacillus cereus group</taxon>
    </lineage>
</organism>
<feature type="domain" description="ABC transporter" evidence="5">
    <location>
        <begin position="349"/>
        <end position="563"/>
    </location>
</feature>
<dbReference type="GO" id="GO:0005524">
    <property type="term" value="F:ATP binding"/>
    <property type="evidence" value="ECO:0007669"/>
    <property type="project" value="UniProtKB-KW"/>
</dbReference>
<keyword evidence="2" id="KW-0547">Nucleotide-binding</keyword>
<evidence type="ECO:0000313" key="6">
    <source>
        <dbReference type="EMBL" id="PGM87163.1"/>
    </source>
</evidence>
<dbReference type="InterPro" id="IPR003439">
    <property type="entry name" value="ABC_transporter-like_ATP-bd"/>
</dbReference>
<keyword evidence="1" id="KW-0677">Repeat</keyword>
<dbReference type="PANTHER" id="PTHR42855:SF2">
    <property type="entry name" value="DRUG RESISTANCE ABC TRANSPORTER,ATP-BINDING PROTEIN"/>
    <property type="match status" value="1"/>
</dbReference>
<dbReference type="PANTHER" id="PTHR42855">
    <property type="entry name" value="ABC TRANSPORTER ATP-BINDING SUBUNIT"/>
    <property type="match status" value="1"/>
</dbReference>
<dbReference type="GO" id="GO:0016887">
    <property type="term" value="F:ATP hydrolysis activity"/>
    <property type="evidence" value="ECO:0007669"/>
    <property type="project" value="InterPro"/>
</dbReference>
<dbReference type="PROSITE" id="PS50893">
    <property type="entry name" value="ABC_TRANSPORTER_2"/>
    <property type="match status" value="2"/>
</dbReference>
<dbReference type="InterPro" id="IPR003593">
    <property type="entry name" value="AAA+_ATPase"/>
</dbReference>
<dbReference type="EMBL" id="NUHO01000256">
    <property type="protein sequence ID" value="PGM87163.1"/>
    <property type="molecule type" value="Genomic_DNA"/>
</dbReference>
<keyword evidence="3 6" id="KW-0067">ATP-binding</keyword>
<accession>A0A2B9DHR1</accession>
<dbReference type="PROSITE" id="PS00211">
    <property type="entry name" value="ABC_TRANSPORTER_1"/>
    <property type="match status" value="2"/>
</dbReference>
<dbReference type="InterPro" id="IPR032524">
    <property type="entry name" value="ABC_tran_C"/>
</dbReference>
<feature type="coiled-coil region" evidence="4">
    <location>
        <begin position="551"/>
        <end position="656"/>
    </location>
</feature>
<name>A0A2B9DHR1_BACCE</name>
<dbReference type="InterPro" id="IPR027417">
    <property type="entry name" value="P-loop_NTPase"/>
</dbReference>
<dbReference type="SUPFAM" id="SSF52540">
    <property type="entry name" value="P-loop containing nucleoside triphosphate hydrolases"/>
    <property type="match status" value="2"/>
</dbReference>
<dbReference type="FunFam" id="1.10.287.380:FF:000006">
    <property type="entry name" value="ABC transporter ATP-binding protein"/>
    <property type="match status" value="1"/>
</dbReference>
<feature type="domain" description="ABC transporter" evidence="5">
    <location>
        <begin position="22"/>
        <end position="281"/>
    </location>
</feature>
<sequence length="662" mass="75787">MIEKYKHGKVKKLFEVKTLILLQVNGLSKLYGAETILANIKLEVQTKDRIALVGRNGAGKSTLLKIIAGELSHDGGEIIKPKDVSMGYLAQNTGLETSLTIWDEMLTVFTHLQQMETKLRRLEQEMGKEENFSNAAIYEKLLADYDQLQSDYKDQGGYQYEADIRSILSGLGFPVEMHQTTISTLSGGQKTRLALGKLLLTKPDLLILDEPTNHLDIETLTWLEQYLQGYPGAILIVSHDRYFLDKLVTQVYEISNKESRRFVGNYSKYLDLKSALYEQEMKRYEKQQDEIAKLEDFVQKNIARASTTKRAQSRRKQLDRMELLTRPLGDSKSASFHFDIEKQSGNDVLQVKDATIGYDEDPIIKHVTMRLTRGDSVALVGPNGIGKSTLLKSLVNKLPLLNGDVSFGSNVSVGYYDQEQANLTSSKRVLNELWDEYPLQPEKEIRTILGNFLFTGDDVLKPVSSLSGGQKARLALAKLMMQKSNLLILDEPTNHLDLNSKEILENALIDYRGTLLFVSHDRYFINRVTTTVIELSTEGAQEYLGDYDYYVEKKNEMIERAEFEQQEQQENQAPVQKTVAQEKLNYLEEKERKQLERQRTRKIEELEQNIVEFEEEIATLEDQLCLPEIYADYEKASEITTKKQTLQEQLEACMAEWEELHI</sequence>
<proteinExistence type="predicted"/>
<dbReference type="Pfam" id="PF00005">
    <property type="entry name" value="ABC_tran"/>
    <property type="match status" value="2"/>
</dbReference>
<evidence type="ECO:0000259" key="5">
    <source>
        <dbReference type="PROSITE" id="PS50893"/>
    </source>
</evidence>
<evidence type="ECO:0000256" key="1">
    <source>
        <dbReference type="ARBA" id="ARBA00022737"/>
    </source>
</evidence>
<dbReference type="InterPro" id="IPR037118">
    <property type="entry name" value="Val-tRNA_synth_C_sf"/>
</dbReference>
<dbReference type="SMART" id="SM00382">
    <property type="entry name" value="AAA"/>
    <property type="match status" value="2"/>
</dbReference>
<evidence type="ECO:0000256" key="3">
    <source>
        <dbReference type="ARBA" id="ARBA00022840"/>
    </source>
</evidence>
<keyword evidence="4" id="KW-0175">Coiled coil</keyword>
<dbReference type="Gene3D" id="3.40.50.300">
    <property type="entry name" value="P-loop containing nucleotide triphosphate hydrolases"/>
    <property type="match status" value="2"/>
</dbReference>
<dbReference type="InterPro" id="IPR017871">
    <property type="entry name" value="ABC_transporter-like_CS"/>
</dbReference>
<dbReference type="FunFam" id="3.40.50.300:FF:000011">
    <property type="entry name" value="Putative ABC transporter ATP-binding component"/>
    <property type="match status" value="1"/>
</dbReference>
<dbReference type="Pfam" id="PF16326">
    <property type="entry name" value="ABC_tran_CTD"/>
    <property type="match status" value="1"/>
</dbReference>
<dbReference type="CDD" id="cd03221">
    <property type="entry name" value="ABCF_EF-3"/>
    <property type="match status" value="2"/>
</dbReference>
<dbReference type="FunFam" id="3.40.50.300:FF:000309">
    <property type="entry name" value="ABC transporter ATP-binding protein"/>
    <property type="match status" value="1"/>
</dbReference>
<dbReference type="InterPro" id="IPR032781">
    <property type="entry name" value="ABC_tran_Xtn"/>
</dbReference>
<evidence type="ECO:0000256" key="2">
    <source>
        <dbReference type="ARBA" id="ARBA00022741"/>
    </source>
</evidence>
<dbReference type="Pfam" id="PF12848">
    <property type="entry name" value="ABC_tran_Xtn"/>
    <property type="match status" value="1"/>
</dbReference>
<dbReference type="GO" id="GO:0003677">
    <property type="term" value="F:DNA binding"/>
    <property type="evidence" value="ECO:0007669"/>
    <property type="project" value="InterPro"/>
</dbReference>
<protein>
    <submittedName>
        <fullName evidence="6">ABC transporter ATP-binding protein</fullName>
    </submittedName>
</protein>
<reference evidence="6 7" key="1">
    <citation type="submission" date="2017-09" db="EMBL/GenBank/DDBJ databases">
        <title>Large-scale bioinformatics analysis of Bacillus genomes uncovers conserved roles of natural products in bacterial physiology.</title>
        <authorList>
            <consortium name="Agbiome Team Llc"/>
            <person name="Bleich R.M."/>
            <person name="Grubbs K.J."/>
            <person name="Santa Maria K.C."/>
            <person name="Allen S.E."/>
            <person name="Farag S."/>
            <person name="Shank E.A."/>
            <person name="Bowers A."/>
        </authorList>
    </citation>
    <scope>NUCLEOTIDE SEQUENCE [LARGE SCALE GENOMIC DNA]</scope>
    <source>
        <strain evidence="6 7">AFS053130</strain>
    </source>
</reference>
<dbReference type="AlphaFoldDB" id="A0A2B9DHR1"/>
<dbReference type="Gene3D" id="1.10.287.380">
    <property type="entry name" value="Valyl-tRNA synthetase, C-terminal domain"/>
    <property type="match status" value="1"/>
</dbReference>
<evidence type="ECO:0000313" key="7">
    <source>
        <dbReference type="Proteomes" id="UP000222054"/>
    </source>
</evidence>
<dbReference type="InterPro" id="IPR051309">
    <property type="entry name" value="ABCF_ATPase"/>
</dbReference>